<sequence length="57" mass="6725">MVEVAFQARRVEANLHAVTDDDRSTREVVMMHQDATERRREEEVQGLRDISARRRSD</sequence>
<proteinExistence type="predicted"/>
<feature type="non-terminal residue" evidence="2">
    <location>
        <position position="57"/>
    </location>
</feature>
<protein>
    <recommendedName>
        <fullName evidence="3">PAC domain-containing protein</fullName>
    </recommendedName>
</protein>
<organism evidence="2">
    <name type="scientific">uncultured Thermomicrobiales bacterium</name>
    <dbReference type="NCBI Taxonomy" id="1645740"/>
    <lineage>
        <taxon>Bacteria</taxon>
        <taxon>Pseudomonadati</taxon>
        <taxon>Thermomicrobiota</taxon>
        <taxon>Thermomicrobia</taxon>
        <taxon>Thermomicrobiales</taxon>
        <taxon>environmental samples</taxon>
    </lineage>
</organism>
<dbReference type="AlphaFoldDB" id="A0A6J4UPI6"/>
<dbReference type="EMBL" id="CADCWM010000360">
    <property type="protein sequence ID" value="CAA9554986.1"/>
    <property type="molecule type" value="Genomic_DNA"/>
</dbReference>
<feature type="region of interest" description="Disordered" evidence="1">
    <location>
        <begin position="35"/>
        <end position="57"/>
    </location>
</feature>
<accession>A0A6J4UPI6</accession>
<evidence type="ECO:0000313" key="2">
    <source>
        <dbReference type="EMBL" id="CAA9554986.1"/>
    </source>
</evidence>
<name>A0A6J4UPI6_9BACT</name>
<gene>
    <name evidence="2" type="ORF">AVDCRST_MAG88-1040</name>
</gene>
<reference evidence="2" key="1">
    <citation type="submission" date="2020-02" db="EMBL/GenBank/DDBJ databases">
        <authorList>
            <person name="Meier V. D."/>
        </authorList>
    </citation>
    <scope>NUCLEOTIDE SEQUENCE</scope>
    <source>
        <strain evidence="2">AVDCRST_MAG88</strain>
    </source>
</reference>
<evidence type="ECO:0008006" key="3">
    <source>
        <dbReference type="Google" id="ProtNLM"/>
    </source>
</evidence>
<evidence type="ECO:0000256" key="1">
    <source>
        <dbReference type="SAM" id="MobiDB-lite"/>
    </source>
</evidence>